<accession>A0A8E5MEK8</accession>
<keyword evidence="2" id="KW-1185">Reference proteome</keyword>
<evidence type="ECO:0000313" key="1">
    <source>
        <dbReference type="EMBL" id="QUC17416.1"/>
    </source>
</evidence>
<reference evidence="1" key="1">
    <citation type="submission" date="2020-03" db="EMBL/GenBank/DDBJ databases">
        <title>A mixture of massive structural variations and highly conserved coding sequences in Ustilaginoidea virens genome.</title>
        <authorList>
            <person name="Zhang K."/>
            <person name="Zhao Z."/>
            <person name="Zhang Z."/>
            <person name="Li Y."/>
            <person name="Hsiang T."/>
            <person name="Sun W."/>
        </authorList>
    </citation>
    <scope>NUCLEOTIDE SEQUENCE</scope>
    <source>
        <strain evidence="1">UV-8b</strain>
    </source>
</reference>
<sequence>MRKKNHDYWFLIPRRKLGSAVGRRHVKKPQLSRCLGNETQPRLQCGPSTSSPSEYESAWFITAYFIAHPPKDLSRNSSPTTPESLNNHT</sequence>
<proteinExistence type="predicted"/>
<evidence type="ECO:0000313" key="2">
    <source>
        <dbReference type="Proteomes" id="UP000027002"/>
    </source>
</evidence>
<protein>
    <submittedName>
        <fullName evidence="1">Uncharacterized protein</fullName>
    </submittedName>
</protein>
<name>A0A8E5MEK8_USTVR</name>
<dbReference type="RefSeq" id="XP_042995089.1">
    <property type="nucleotide sequence ID" value="XM_043139155.1"/>
</dbReference>
<organism evidence="1 2">
    <name type="scientific">Ustilaginoidea virens</name>
    <name type="common">Rice false smut fungus</name>
    <name type="synonym">Villosiclava virens</name>
    <dbReference type="NCBI Taxonomy" id="1159556"/>
    <lineage>
        <taxon>Eukaryota</taxon>
        <taxon>Fungi</taxon>
        <taxon>Dikarya</taxon>
        <taxon>Ascomycota</taxon>
        <taxon>Pezizomycotina</taxon>
        <taxon>Sordariomycetes</taxon>
        <taxon>Hypocreomycetidae</taxon>
        <taxon>Hypocreales</taxon>
        <taxon>Clavicipitaceae</taxon>
        <taxon>Ustilaginoidea</taxon>
    </lineage>
</organism>
<dbReference type="GeneID" id="66062435"/>
<gene>
    <name evidence="1" type="ORF">UV8b_01657</name>
</gene>
<dbReference type="KEGG" id="uvi:66062435"/>
<dbReference type="Proteomes" id="UP000027002">
    <property type="component" value="Chromosome 1"/>
</dbReference>
<dbReference type="AlphaFoldDB" id="A0A8E5MEK8"/>
<dbReference type="EMBL" id="CP072753">
    <property type="protein sequence ID" value="QUC17416.1"/>
    <property type="molecule type" value="Genomic_DNA"/>
</dbReference>